<feature type="chain" id="PRO_5035224728" description="Secreted protein" evidence="1">
    <location>
        <begin position="29"/>
        <end position="162"/>
    </location>
</feature>
<organism evidence="2 3">
    <name type="scientific">Planobispora takensis</name>
    <dbReference type="NCBI Taxonomy" id="1367882"/>
    <lineage>
        <taxon>Bacteria</taxon>
        <taxon>Bacillati</taxon>
        <taxon>Actinomycetota</taxon>
        <taxon>Actinomycetes</taxon>
        <taxon>Streptosporangiales</taxon>
        <taxon>Streptosporangiaceae</taxon>
        <taxon>Planobispora</taxon>
    </lineage>
</organism>
<evidence type="ECO:0000256" key="1">
    <source>
        <dbReference type="SAM" id="SignalP"/>
    </source>
</evidence>
<dbReference type="Proteomes" id="UP000634476">
    <property type="component" value="Unassembled WGS sequence"/>
</dbReference>
<evidence type="ECO:0000313" key="3">
    <source>
        <dbReference type="Proteomes" id="UP000634476"/>
    </source>
</evidence>
<sequence length="162" mass="17616">MRTVVRGLLLAGVLATGLPAALSTTAPAAAEAGTGAAARTAGDYDLGTIRSSRKHSGHAKAKLWITSFSEKHFQAYGSLYDLDRHPGHCASIRAEFHYLKGGSGRSPERRFCASYGRSRTGYLLESRGEIRRVDLRICVADGRRGPVSHCRTETIRDEDLAW</sequence>
<keyword evidence="3" id="KW-1185">Reference proteome</keyword>
<dbReference type="EMBL" id="BOOK01000057">
    <property type="protein sequence ID" value="GII04876.1"/>
    <property type="molecule type" value="Genomic_DNA"/>
</dbReference>
<dbReference type="RefSeq" id="WP_203879112.1">
    <property type="nucleotide sequence ID" value="NZ_BOOK01000057.1"/>
</dbReference>
<name>A0A8J3T5N5_9ACTN</name>
<evidence type="ECO:0008006" key="4">
    <source>
        <dbReference type="Google" id="ProtNLM"/>
    </source>
</evidence>
<keyword evidence="1" id="KW-0732">Signal</keyword>
<evidence type="ECO:0000313" key="2">
    <source>
        <dbReference type="EMBL" id="GII04876.1"/>
    </source>
</evidence>
<dbReference type="AlphaFoldDB" id="A0A8J3T5N5"/>
<feature type="signal peptide" evidence="1">
    <location>
        <begin position="1"/>
        <end position="28"/>
    </location>
</feature>
<proteinExistence type="predicted"/>
<reference evidence="2" key="1">
    <citation type="submission" date="2021-01" db="EMBL/GenBank/DDBJ databases">
        <title>Whole genome shotgun sequence of Planobispora takensis NBRC 109077.</title>
        <authorList>
            <person name="Komaki H."/>
            <person name="Tamura T."/>
        </authorList>
    </citation>
    <scope>NUCLEOTIDE SEQUENCE</scope>
    <source>
        <strain evidence="2">NBRC 109077</strain>
    </source>
</reference>
<protein>
    <recommendedName>
        <fullName evidence="4">Secreted protein</fullName>
    </recommendedName>
</protein>
<accession>A0A8J3T5N5</accession>
<comment type="caution">
    <text evidence="2">The sequence shown here is derived from an EMBL/GenBank/DDBJ whole genome shotgun (WGS) entry which is preliminary data.</text>
</comment>
<gene>
    <name evidence="2" type="ORF">Pta02_68840</name>
</gene>